<sequence length="246" mass="27790">MDSSDRLLKPKSSPSGGGDDTITMIMVVILFLACNTLALIVNVIETFFEPDPILLNLLSDASNFLVVFNSSVNCVIYFVFNNEYREIFLAKLHEKVDSLPWWLCCCLRCCMKRRHRQDLIYQPVASDKDKEKRHSLRYVVAEANADTVTTSVTASSPVWQPLTQRHLPNMEWPAGCYDPSAAHLTLMDDDDSGWDDGSQVSQRQYPTRWLAEVNIVDGQIDGQRPHIVVKPISSLLDRETISITAL</sequence>
<dbReference type="GO" id="GO:0008528">
    <property type="term" value="F:G protein-coupled peptide receptor activity"/>
    <property type="evidence" value="ECO:0007669"/>
    <property type="project" value="InterPro"/>
</dbReference>
<keyword evidence="1" id="KW-0812">Transmembrane</keyword>
<reference evidence="2 3" key="1">
    <citation type="submission" date="2013-05" db="EMBL/GenBank/DDBJ databases">
        <title>Draft genome of the parasitic nematode Anyclostoma ceylanicum.</title>
        <authorList>
            <person name="Mitreva M."/>
        </authorList>
    </citation>
    <scope>NUCLEOTIDE SEQUENCE [LARGE SCALE GENOMIC DNA]</scope>
</reference>
<dbReference type="PANTHER" id="PTHR47632">
    <property type="entry name" value="FMRFAMIDE PEPTIDE RECEPTOR FAMILY-RELATED"/>
    <property type="match status" value="1"/>
</dbReference>
<gene>
    <name evidence="2" type="ORF">ANCCEY_05585</name>
</gene>
<evidence type="ECO:0008006" key="4">
    <source>
        <dbReference type="Google" id="ProtNLM"/>
    </source>
</evidence>
<dbReference type="AlphaFoldDB" id="A0A0D6M618"/>
<dbReference type="PANTHER" id="PTHR47632:SF4">
    <property type="entry name" value="G-PROTEIN COUPLED RECEPTORS FAMILY 1 PROFILE DOMAIN-CONTAINING PROTEIN"/>
    <property type="match status" value="1"/>
</dbReference>
<keyword evidence="1" id="KW-1133">Transmembrane helix</keyword>
<dbReference type="Proteomes" id="UP000054495">
    <property type="component" value="Unassembled WGS sequence"/>
</dbReference>
<dbReference type="EMBL" id="KE124906">
    <property type="protein sequence ID" value="EPB75327.1"/>
    <property type="molecule type" value="Genomic_DNA"/>
</dbReference>
<dbReference type="PROSITE" id="PS51257">
    <property type="entry name" value="PROKAR_LIPOPROTEIN"/>
    <property type="match status" value="1"/>
</dbReference>
<feature type="transmembrane region" description="Helical" evidence="1">
    <location>
        <begin position="61"/>
        <end position="80"/>
    </location>
</feature>
<accession>A0A0D6M618</accession>
<dbReference type="InterPro" id="IPR053326">
    <property type="entry name" value="GPCR1-like"/>
</dbReference>
<name>A0A0D6M618_9BILA</name>
<dbReference type="InterPro" id="IPR019427">
    <property type="entry name" value="7TM_GPCR_serpentine_rcpt_Srw"/>
</dbReference>
<dbReference type="Pfam" id="PF10324">
    <property type="entry name" value="7TM_GPCR_Srw"/>
    <property type="match status" value="1"/>
</dbReference>
<proteinExistence type="predicted"/>
<evidence type="ECO:0000313" key="3">
    <source>
        <dbReference type="Proteomes" id="UP000054495"/>
    </source>
</evidence>
<dbReference type="Gene3D" id="1.20.1070.10">
    <property type="entry name" value="Rhodopsin 7-helix transmembrane proteins"/>
    <property type="match status" value="1"/>
</dbReference>
<dbReference type="SUPFAM" id="SSF81321">
    <property type="entry name" value="Family A G protein-coupled receptor-like"/>
    <property type="match status" value="1"/>
</dbReference>
<organism evidence="2 3">
    <name type="scientific">Ancylostoma ceylanicum</name>
    <dbReference type="NCBI Taxonomy" id="53326"/>
    <lineage>
        <taxon>Eukaryota</taxon>
        <taxon>Metazoa</taxon>
        <taxon>Ecdysozoa</taxon>
        <taxon>Nematoda</taxon>
        <taxon>Chromadorea</taxon>
        <taxon>Rhabditida</taxon>
        <taxon>Rhabditina</taxon>
        <taxon>Rhabditomorpha</taxon>
        <taxon>Strongyloidea</taxon>
        <taxon>Ancylostomatidae</taxon>
        <taxon>Ancylostomatinae</taxon>
        <taxon>Ancylostoma</taxon>
    </lineage>
</organism>
<protein>
    <recommendedName>
        <fullName evidence="4">G-protein coupled receptors family 1 profile domain-containing protein</fullName>
    </recommendedName>
</protein>
<keyword evidence="3" id="KW-1185">Reference proteome</keyword>
<evidence type="ECO:0000313" key="2">
    <source>
        <dbReference type="EMBL" id="EPB75327.1"/>
    </source>
</evidence>
<keyword evidence="1" id="KW-0472">Membrane</keyword>
<feature type="transmembrane region" description="Helical" evidence="1">
    <location>
        <begin position="21"/>
        <end position="41"/>
    </location>
</feature>
<evidence type="ECO:0000256" key="1">
    <source>
        <dbReference type="SAM" id="Phobius"/>
    </source>
</evidence>